<reference evidence="1 2" key="1">
    <citation type="journal article" date="2018" name="BMC Genomics">
        <title>Whole genome sequencing and function prediction of 133 gut anaerobes isolated from chicken caecum in pure cultures.</title>
        <authorList>
            <person name="Medvecky M."/>
            <person name="Cejkova D."/>
            <person name="Polansky O."/>
            <person name="Karasova D."/>
            <person name="Kubasova T."/>
            <person name="Cizek A."/>
            <person name="Rychlik I."/>
        </authorList>
    </citation>
    <scope>NUCLEOTIDE SEQUENCE [LARGE SCALE GENOMIC DNA]</scope>
    <source>
        <strain evidence="1 2">An13</strain>
    </source>
</reference>
<dbReference type="Pfam" id="PF07505">
    <property type="entry name" value="DUF5131"/>
    <property type="match status" value="1"/>
</dbReference>
<keyword evidence="2" id="KW-1185">Reference proteome</keyword>
<evidence type="ECO:0000313" key="2">
    <source>
        <dbReference type="Proteomes" id="UP000195305"/>
    </source>
</evidence>
<organism evidence="1 2">
    <name type="scientific">Massilimicrobiota timonensis</name>
    <dbReference type="NCBI Taxonomy" id="1776392"/>
    <lineage>
        <taxon>Bacteria</taxon>
        <taxon>Bacillati</taxon>
        <taxon>Bacillota</taxon>
        <taxon>Erysipelotrichia</taxon>
        <taxon>Erysipelotrichales</taxon>
        <taxon>Erysipelotrichaceae</taxon>
        <taxon>Massilimicrobiota</taxon>
    </lineage>
</organism>
<dbReference type="InterPro" id="IPR011101">
    <property type="entry name" value="DUF5131"/>
</dbReference>
<proteinExistence type="predicted"/>
<dbReference type="OrthoDB" id="9787478at2"/>
<dbReference type="RefSeq" id="WP_087359991.1">
    <property type="nucleotide sequence ID" value="NZ_NFLJ01000050.1"/>
</dbReference>
<comment type="caution">
    <text evidence="1">The sequence shown here is derived from an EMBL/GenBank/DDBJ whole genome shotgun (WGS) entry which is preliminary data.</text>
</comment>
<dbReference type="EMBL" id="NFLJ01000050">
    <property type="protein sequence ID" value="OUQ31778.1"/>
    <property type="molecule type" value="Genomic_DNA"/>
</dbReference>
<sequence>MSASKIEWTEETWNPVTGCTQISSGCKNCYAKRMAKRLQSMGLKKYENGFKVTIHYDSLNEISHLKKPRMIFVCSMSDLFHEDVPEDFIISVFEIMNTHQQHIFQVLTKRPDRVAKMNKKLKWTKNIWFGITIEDNTNYDRLKYLKHISSSLKFLSCEPLLSSINDISLDDVDWVIVGGESGPKCRVCKKEWVVEIQKKCEEKNIPFFFKQWGGTNKKKTGSLLNGKYYKEYPLK</sequence>
<evidence type="ECO:0008006" key="3">
    <source>
        <dbReference type="Google" id="ProtNLM"/>
    </source>
</evidence>
<dbReference type="AlphaFoldDB" id="A0A1Y4SPG4"/>
<accession>A0A1Y4SPG4</accession>
<gene>
    <name evidence="1" type="ORF">B5E75_12970</name>
</gene>
<name>A0A1Y4SPG4_9FIRM</name>
<evidence type="ECO:0000313" key="1">
    <source>
        <dbReference type="EMBL" id="OUQ31778.1"/>
    </source>
</evidence>
<dbReference type="PROSITE" id="PS51257">
    <property type="entry name" value="PROKAR_LIPOPROTEIN"/>
    <property type="match status" value="1"/>
</dbReference>
<dbReference type="Proteomes" id="UP000195305">
    <property type="component" value="Unassembled WGS sequence"/>
</dbReference>
<protein>
    <recommendedName>
        <fullName evidence="3">Phage Gp37/Gp68 family protein</fullName>
    </recommendedName>
</protein>